<dbReference type="SUPFAM" id="SSF81665">
    <property type="entry name" value="Calcium ATPase, transmembrane domain M"/>
    <property type="match status" value="1"/>
</dbReference>
<dbReference type="Proteomes" id="UP001416858">
    <property type="component" value="Unassembled WGS sequence"/>
</dbReference>
<dbReference type="InterPro" id="IPR059000">
    <property type="entry name" value="ATPase_P-type_domA"/>
</dbReference>
<evidence type="ECO:0000256" key="3">
    <source>
        <dbReference type="ARBA" id="ARBA00022692"/>
    </source>
</evidence>
<dbReference type="NCBIfam" id="TIGR01525">
    <property type="entry name" value="ATPase-IB_hvy"/>
    <property type="match status" value="1"/>
</dbReference>
<protein>
    <recommendedName>
        <fullName evidence="6">P-type Zn(2+) transporter</fullName>
        <ecNumber evidence="6">7.2.2.12</ecNumber>
    </recommendedName>
</protein>
<evidence type="ECO:0000313" key="10">
    <source>
        <dbReference type="EMBL" id="GAA5507652.1"/>
    </source>
</evidence>
<evidence type="ECO:0000256" key="4">
    <source>
        <dbReference type="ARBA" id="ARBA00022989"/>
    </source>
</evidence>
<sequence length="624" mass="67104">MLTPKTPATEASVSRKQSAIAVLAVVAITVHLILRFGIRTDQFVAELPLLAALIFGGVPLVWELLVKLFRREFGSDLLAGISIVTSVVLHEYLAGTLVVLMLSGGEALEAYAVRSASSVLHALAKRMPSVAHRKRGSMLEDIALDEVNIGDELLVLPHDICPIDGTVVEGHGVMDESYLTGEPYMMSKTPGSQVLSGAINGDSALTIRAEKLAVDSRYAKIMQVMQSSEQHRPRIRRLGDQLGAFYTPLAVALGVAAWGVSGDPIRFLAVMVVATPCPLLIAIPVAIIGSISLAARRAIIIRDPAVLEQVDGCKTIIFDKTGTLTYGKPQLTEQLCSPEYEPREVLSLVASLEQYSKHPLAEAIVAAGRNANVVLKESSQMSERPGEGLRGIVAGKEIRITSRQKYVVGHPEANDLLPPQVGGLECLVLIDGDYAATYRLRDAPRTEGALFVNHLSRRHQIERVVLLSGDRESEVRYLAELVGISESYGGQSPEDKLDFVRRETERVKTIFVGDGINDAPALMAATIGIAFGQNSDVTSEAAGVVIMDSSLAKVDEFMHISRRMRTIALQSAVGGMTLSFIGMLIASAGYLPPVAGAVTQEVIDVIAVLNALRVAWPPKTLVDF</sequence>
<evidence type="ECO:0000256" key="5">
    <source>
        <dbReference type="ARBA" id="ARBA00023136"/>
    </source>
</evidence>
<name>A0ABP9VV21_9BACT</name>
<dbReference type="RefSeq" id="WP_345684504.1">
    <property type="nucleotide sequence ID" value="NZ_BAABRO010000006.1"/>
</dbReference>
<dbReference type="SUPFAM" id="SSF56784">
    <property type="entry name" value="HAD-like"/>
    <property type="match status" value="1"/>
</dbReference>
<dbReference type="Gene3D" id="3.40.1110.10">
    <property type="entry name" value="Calcium-transporting ATPase, cytoplasmic domain N"/>
    <property type="match status" value="1"/>
</dbReference>
<accession>A0ABP9VV21</accession>
<evidence type="ECO:0000256" key="2">
    <source>
        <dbReference type="ARBA" id="ARBA00006024"/>
    </source>
</evidence>
<keyword evidence="8" id="KW-1003">Cell membrane</keyword>
<comment type="caution">
    <text evidence="10">The sequence shown here is derived from an EMBL/GenBank/DDBJ whole genome shotgun (WGS) entry which is preliminary data.</text>
</comment>
<comment type="similarity">
    <text evidence="2 8">Belongs to the cation transport ATPase (P-type) (TC 3.A.3) family. Type IB subfamily.</text>
</comment>
<feature type="transmembrane region" description="Helical" evidence="8">
    <location>
        <begin position="267"/>
        <end position="294"/>
    </location>
</feature>
<dbReference type="SUPFAM" id="SSF81653">
    <property type="entry name" value="Calcium ATPase, transduction domain A"/>
    <property type="match status" value="1"/>
</dbReference>
<dbReference type="NCBIfam" id="TIGR01494">
    <property type="entry name" value="ATPase_P-type"/>
    <property type="match status" value="1"/>
</dbReference>
<dbReference type="PANTHER" id="PTHR48085">
    <property type="entry name" value="CADMIUM/ZINC-TRANSPORTING ATPASE HMA2-RELATED"/>
    <property type="match status" value="1"/>
</dbReference>
<dbReference type="Pfam" id="PF00702">
    <property type="entry name" value="Hydrolase"/>
    <property type="match status" value="1"/>
</dbReference>
<feature type="transmembrane region" description="Helical" evidence="8">
    <location>
        <begin position="44"/>
        <end position="65"/>
    </location>
</feature>
<dbReference type="InterPro" id="IPR027256">
    <property type="entry name" value="P-typ_ATPase_IB"/>
</dbReference>
<feature type="domain" description="P-type ATPase A" evidence="9">
    <location>
        <begin position="127"/>
        <end position="226"/>
    </location>
</feature>
<proteinExistence type="inferred from homology"/>
<dbReference type="InterPro" id="IPR001757">
    <property type="entry name" value="P_typ_ATPase"/>
</dbReference>
<keyword evidence="8" id="KW-0479">Metal-binding</keyword>
<evidence type="ECO:0000313" key="11">
    <source>
        <dbReference type="Proteomes" id="UP001416858"/>
    </source>
</evidence>
<feature type="transmembrane region" description="Helical" evidence="8">
    <location>
        <begin position="77"/>
        <end position="102"/>
    </location>
</feature>
<feature type="transmembrane region" description="Helical" evidence="8">
    <location>
        <begin position="567"/>
        <end position="591"/>
    </location>
</feature>
<comment type="catalytic activity">
    <reaction evidence="7">
        <text>Zn(2+)(in) + ATP + H2O = Zn(2+)(out) + ADP + phosphate + H(+)</text>
        <dbReference type="Rhea" id="RHEA:20621"/>
        <dbReference type="ChEBI" id="CHEBI:15377"/>
        <dbReference type="ChEBI" id="CHEBI:15378"/>
        <dbReference type="ChEBI" id="CHEBI:29105"/>
        <dbReference type="ChEBI" id="CHEBI:30616"/>
        <dbReference type="ChEBI" id="CHEBI:43474"/>
        <dbReference type="ChEBI" id="CHEBI:456216"/>
        <dbReference type="EC" id="7.2.2.12"/>
    </reaction>
</comment>
<feature type="transmembrane region" description="Helical" evidence="8">
    <location>
        <begin position="242"/>
        <end position="261"/>
    </location>
</feature>
<dbReference type="PROSITE" id="PS00154">
    <property type="entry name" value="ATPASE_E1_E2"/>
    <property type="match status" value="1"/>
</dbReference>
<dbReference type="InterPro" id="IPR023299">
    <property type="entry name" value="ATPase_P-typ_cyto_dom_N"/>
</dbReference>
<comment type="subcellular location">
    <subcellularLocation>
        <location evidence="8">Cell membrane</location>
    </subcellularLocation>
    <subcellularLocation>
        <location evidence="1">Membrane</location>
    </subcellularLocation>
</comment>
<evidence type="ECO:0000256" key="1">
    <source>
        <dbReference type="ARBA" id="ARBA00004370"/>
    </source>
</evidence>
<dbReference type="EMBL" id="BAABRO010000006">
    <property type="protein sequence ID" value="GAA5507652.1"/>
    <property type="molecule type" value="Genomic_DNA"/>
</dbReference>
<dbReference type="CDD" id="cd07544">
    <property type="entry name" value="P-type_ATPase_HM"/>
    <property type="match status" value="1"/>
</dbReference>
<dbReference type="PANTHER" id="PTHR48085:SF5">
    <property type="entry name" value="CADMIUM_ZINC-TRANSPORTING ATPASE HMA4-RELATED"/>
    <property type="match status" value="1"/>
</dbReference>
<keyword evidence="4 8" id="KW-1133">Transmembrane helix</keyword>
<dbReference type="EC" id="7.2.2.12" evidence="6"/>
<dbReference type="Gene3D" id="2.70.150.10">
    <property type="entry name" value="Calcium-transporting ATPase, cytoplasmic transduction domain A"/>
    <property type="match status" value="1"/>
</dbReference>
<gene>
    <name evidence="10" type="primary">copB</name>
    <name evidence="10" type="ORF">Rcae01_03109</name>
</gene>
<keyword evidence="8" id="KW-0547">Nucleotide-binding</keyword>
<keyword evidence="11" id="KW-1185">Reference proteome</keyword>
<dbReference type="PRINTS" id="PR00119">
    <property type="entry name" value="CATATPASE"/>
</dbReference>
<dbReference type="InterPro" id="IPR008250">
    <property type="entry name" value="ATPase_P-typ_transduc_dom_A_sf"/>
</dbReference>
<dbReference type="InterPro" id="IPR051014">
    <property type="entry name" value="Cation_Transport_ATPase_IB"/>
</dbReference>
<reference evidence="10 11" key="1">
    <citation type="submission" date="2024-02" db="EMBL/GenBank/DDBJ databases">
        <title>Rhodopirellula caenicola NBRC 110016.</title>
        <authorList>
            <person name="Ichikawa N."/>
            <person name="Katano-Makiyama Y."/>
            <person name="Hidaka K."/>
        </authorList>
    </citation>
    <scope>NUCLEOTIDE SEQUENCE [LARGE SCALE GENOMIC DNA]</scope>
    <source>
        <strain evidence="10 11">NBRC 110016</strain>
    </source>
</reference>
<feature type="transmembrane region" description="Helical" evidence="8">
    <location>
        <begin position="20"/>
        <end position="38"/>
    </location>
</feature>
<dbReference type="InterPro" id="IPR018303">
    <property type="entry name" value="ATPase_P-typ_P_site"/>
</dbReference>
<keyword evidence="3 8" id="KW-0812">Transmembrane</keyword>
<evidence type="ECO:0000256" key="6">
    <source>
        <dbReference type="ARBA" id="ARBA00039097"/>
    </source>
</evidence>
<evidence type="ECO:0000256" key="7">
    <source>
        <dbReference type="ARBA" id="ARBA00047308"/>
    </source>
</evidence>
<organism evidence="10 11">
    <name type="scientific">Novipirellula caenicola</name>
    <dbReference type="NCBI Taxonomy" id="1536901"/>
    <lineage>
        <taxon>Bacteria</taxon>
        <taxon>Pseudomonadati</taxon>
        <taxon>Planctomycetota</taxon>
        <taxon>Planctomycetia</taxon>
        <taxon>Pirellulales</taxon>
        <taxon>Pirellulaceae</taxon>
        <taxon>Novipirellula</taxon>
    </lineage>
</organism>
<evidence type="ECO:0000256" key="8">
    <source>
        <dbReference type="RuleBase" id="RU362081"/>
    </source>
</evidence>
<dbReference type="InterPro" id="IPR036412">
    <property type="entry name" value="HAD-like_sf"/>
</dbReference>
<evidence type="ECO:0000259" key="9">
    <source>
        <dbReference type="Pfam" id="PF00122"/>
    </source>
</evidence>
<dbReference type="InterPro" id="IPR023214">
    <property type="entry name" value="HAD_sf"/>
</dbReference>
<dbReference type="Pfam" id="PF00122">
    <property type="entry name" value="E1-E2_ATPase"/>
    <property type="match status" value="1"/>
</dbReference>
<dbReference type="InterPro" id="IPR023298">
    <property type="entry name" value="ATPase_P-typ_TM_dom_sf"/>
</dbReference>
<keyword evidence="5 8" id="KW-0472">Membrane</keyword>
<keyword evidence="8" id="KW-0067">ATP-binding</keyword>
<dbReference type="Gene3D" id="3.40.50.1000">
    <property type="entry name" value="HAD superfamily/HAD-like"/>
    <property type="match status" value="1"/>
</dbReference>